<keyword evidence="3" id="KW-1185">Reference proteome</keyword>
<accession>A0ABN8YCK3</accession>
<gene>
    <name evidence="2" type="ORF">MRATA1EN1_LOCUS8091</name>
</gene>
<name>A0ABN8YCK3_RANTA</name>
<evidence type="ECO:0000256" key="1">
    <source>
        <dbReference type="SAM" id="MobiDB-lite"/>
    </source>
</evidence>
<proteinExistence type="predicted"/>
<dbReference type="EMBL" id="OX459954">
    <property type="protein sequence ID" value="CAI9159129.1"/>
    <property type="molecule type" value="Genomic_DNA"/>
</dbReference>
<evidence type="ECO:0000313" key="3">
    <source>
        <dbReference type="Proteomes" id="UP001176941"/>
    </source>
</evidence>
<dbReference type="Proteomes" id="UP001176941">
    <property type="component" value="Chromosome 18"/>
</dbReference>
<protein>
    <submittedName>
        <fullName evidence="2">Uncharacterized protein</fullName>
    </submittedName>
</protein>
<sequence>MKGKESLSGDQPAVYTPPHTAFYLRRWGKGGAGRLHVTSPRLPALGPRARRAELVAGPPAGYRSPWVAASPFAFGLRPGQSRRRREGDNCPETQHLSWQVVQGPQERGPRASALTPQRPGMRAGARDGRGSRGRLQVFPLETLPCFTGKNRCDHYWQ</sequence>
<reference evidence="2" key="1">
    <citation type="submission" date="2023-04" db="EMBL/GenBank/DDBJ databases">
        <authorList>
            <consortium name="ELIXIR-Norway"/>
        </authorList>
    </citation>
    <scope>NUCLEOTIDE SEQUENCE [LARGE SCALE GENOMIC DNA]</scope>
</reference>
<organism evidence="2 3">
    <name type="scientific">Rangifer tarandus platyrhynchus</name>
    <name type="common">Svalbard reindeer</name>
    <dbReference type="NCBI Taxonomy" id="3082113"/>
    <lineage>
        <taxon>Eukaryota</taxon>
        <taxon>Metazoa</taxon>
        <taxon>Chordata</taxon>
        <taxon>Craniata</taxon>
        <taxon>Vertebrata</taxon>
        <taxon>Euteleostomi</taxon>
        <taxon>Mammalia</taxon>
        <taxon>Eutheria</taxon>
        <taxon>Laurasiatheria</taxon>
        <taxon>Artiodactyla</taxon>
        <taxon>Ruminantia</taxon>
        <taxon>Pecora</taxon>
        <taxon>Cervidae</taxon>
        <taxon>Odocoileinae</taxon>
        <taxon>Rangifer</taxon>
    </lineage>
</organism>
<evidence type="ECO:0000313" key="2">
    <source>
        <dbReference type="EMBL" id="CAI9159129.1"/>
    </source>
</evidence>
<feature type="region of interest" description="Disordered" evidence="1">
    <location>
        <begin position="102"/>
        <end position="132"/>
    </location>
</feature>